<feature type="transmembrane region" description="Helical" evidence="4">
    <location>
        <begin position="98"/>
        <end position="115"/>
    </location>
</feature>
<keyword evidence="4" id="KW-0186">Copper</keyword>
<keyword evidence="4" id="KW-0813">Transport</keyword>
<evidence type="ECO:0000256" key="3">
    <source>
        <dbReference type="ARBA" id="ARBA00023136"/>
    </source>
</evidence>
<dbReference type="GeneID" id="18250304"/>
<evidence type="ECO:0000313" key="5">
    <source>
        <dbReference type="EMBL" id="EGV64094.1"/>
    </source>
</evidence>
<name>G3B369_CANTC</name>
<protein>
    <recommendedName>
        <fullName evidence="4">Copper transport protein</fullName>
    </recommendedName>
</protein>
<dbReference type="Pfam" id="PF04145">
    <property type="entry name" value="Ctr"/>
    <property type="match status" value="2"/>
</dbReference>
<proteinExistence type="inferred from homology"/>
<dbReference type="Proteomes" id="UP000000707">
    <property type="component" value="Unassembled WGS sequence"/>
</dbReference>
<reference evidence="5 6" key="1">
    <citation type="journal article" date="2011" name="Proc. Natl. Acad. Sci. U.S.A.">
        <title>Comparative genomics of xylose-fermenting fungi for enhanced biofuel production.</title>
        <authorList>
            <person name="Wohlbach D.J."/>
            <person name="Kuo A."/>
            <person name="Sato T.K."/>
            <person name="Potts K.M."/>
            <person name="Salamov A.A."/>
            <person name="LaButti K.M."/>
            <person name="Sun H."/>
            <person name="Clum A."/>
            <person name="Pangilinan J.L."/>
            <person name="Lindquist E.A."/>
            <person name="Lucas S."/>
            <person name="Lapidus A."/>
            <person name="Jin M."/>
            <person name="Gunawan C."/>
            <person name="Balan V."/>
            <person name="Dale B.E."/>
            <person name="Jeffries T.W."/>
            <person name="Zinkel R."/>
            <person name="Barry K.W."/>
            <person name="Grigoriev I.V."/>
            <person name="Gasch A.P."/>
        </authorList>
    </citation>
    <scope>NUCLEOTIDE SEQUENCE [LARGE SCALE GENOMIC DNA]</scope>
    <source>
        <strain evidence="6">ATCC 10573 / BCRC 21748 / CBS 615 / JCM 9827 / NBRC 10315 / NRRL Y-1498 / VKM Y-70</strain>
    </source>
</reference>
<dbReference type="GO" id="GO:0005375">
    <property type="term" value="F:copper ion transmembrane transporter activity"/>
    <property type="evidence" value="ECO:0007669"/>
    <property type="project" value="UniProtKB-UniRule"/>
</dbReference>
<dbReference type="AlphaFoldDB" id="G3B369"/>
<keyword evidence="3 4" id="KW-0472">Membrane</keyword>
<keyword evidence="1 4" id="KW-0812">Transmembrane</keyword>
<dbReference type="KEGG" id="cten:18250304"/>
<dbReference type="EMBL" id="GL996521">
    <property type="protein sequence ID" value="EGV64094.1"/>
    <property type="molecule type" value="Genomic_DNA"/>
</dbReference>
<evidence type="ECO:0000256" key="1">
    <source>
        <dbReference type="ARBA" id="ARBA00022692"/>
    </source>
</evidence>
<keyword evidence="6" id="KW-1185">Reference proteome</keyword>
<accession>G3B369</accession>
<dbReference type="OrthoDB" id="161814at2759"/>
<evidence type="ECO:0000313" key="6">
    <source>
        <dbReference type="Proteomes" id="UP000000707"/>
    </source>
</evidence>
<dbReference type="PANTHER" id="PTHR12483">
    <property type="entry name" value="SOLUTE CARRIER FAMILY 31 COPPER TRANSPORTERS"/>
    <property type="match status" value="1"/>
</dbReference>
<organism evidence="6">
    <name type="scientific">Candida tenuis (strain ATCC 10573 / BCRC 21748 / CBS 615 / JCM 9827 / NBRC 10315 / NRRL Y-1498 / VKM Y-70)</name>
    <name type="common">Yeast</name>
    <name type="synonym">Yamadazyma tenuis</name>
    <dbReference type="NCBI Taxonomy" id="590646"/>
    <lineage>
        <taxon>Eukaryota</taxon>
        <taxon>Fungi</taxon>
        <taxon>Dikarya</taxon>
        <taxon>Ascomycota</taxon>
        <taxon>Saccharomycotina</taxon>
        <taxon>Pichiomycetes</taxon>
        <taxon>Debaryomycetaceae</taxon>
        <taxon>Yamadazyma</taxon>
    </lineage>
</organism>
<dbReference type="InterPro" id="IPR007274">
    <property type="entry name" value="Cop_transporter"/>
</dbReference>
<dbReference type="eggNOG" id="KOG3386">
    <property type="taxonomic scope" value="Eukaryota"/>
</dbReference>
<dbReference type="HOGENOM" id="CLU_079690_4_0_1"/>
<comment type="subcellular location">
    <subcellularLocation>
        <location evidence="4">Membrane</location>
        <topology evidence="4">Multi-pass membrane protein</topology>
    </subcellularLocation>
</comment>
<dbReference type="GO" id="GO:0000329">
    <property type="term" value="C:fungal-type vacuole membrane"/>
    <property type="evidence" value="ECO:0007669"/>
    <property type="project" value="TreeGrafter"/>
</dbReference>
<evidence type="ECO:0000256" key="4">
    <source>
        <dbReference type="RuleBase" id="RU367022"/>
    </source>
</evidence>
<evidence type="ECO:0000256" key="2">
    <source>
        <dbReference type="ARBA" id="ARBA00022989"/>
    </source>
</evidence>
<comment type="similarity">
    <text evidence="4">Belongs to the copper transporter (Ctr) (TC 1.A.56) family. SLC31A subfamily.</text>
</comment>
<keyword evidence="4" id="KW-0406">Ion transport</keyword>
<feature type="transmembrane region" description="Helical" evidence="4">
    <location>
        <begin position="49"/>
        <end position="69"/>
    </location>
</feature>
<keyword evidence="2 4" id="KW-1133">Transmembrane helix</keyword>
<feature type="transmembrane region" description="Helical" evidence="4">
    <location>
        <begin position="121"/>
        <end position="137"/>
    </location>
</feature>
<dbReference type="STRING" id="590646.G3B369"/>
<sequence length="149" mass="17133">MDQMPVHSPSASHDMPMPDMPARCSMNMLFTWDYTNTCVIFHWWHIRSVYSFLFSFVAVAALATGYEFVRHTISLWEARTLAVASDSRAMSLYRLKKSVFYGFQIGYSFMLMLVFMTYNGWLMLAVVLGAIGGHWLWGHKSTGRGLECH</sequence>
<keyword evidence="4" id="KW-0187">Copper transport</keyword>
<gene>
    <name evidence="5" type="ORF">CANTEDRAFT_93604</name>
</gene>
<dbReference type="PANTHER" id="PTHR12483:SF115">
    <property type="entry name" value="COPPER TRANSPORT PROTEIN"/>
    <property type="match status" value="1"/>
</dbReference>